<dbReference type="Proteomes" id="UP001642409">
    <property type="component" value="Unassembled WGS sequence"/>
</dbReference>
<keyword evidence="4" id="KW-1185">Reference proteome</keyword>
<dbReference type="EMBL" id="CATOUU010000174">
    <property type="protein sequence ID" value="CAI9919490.1"/>
    <property type="molecule type" value="Genomic_DNA"/>
</dbReference>
<organism evidence="2">
    <name type="scientific">Hexamita inflata</name>
    <dbReference type="NCBI Taxonomy" id="28002"/>
    <lineage>
        <taxon>Eukaryota</taxon>
        <taxon>Metamonada</taxon>
        <taxon>Diplomonadida</taxon>
        <taxon>Hexamitidae</taxon>
        <taxon>Hexamitinae</taxon>
        <taxon>Hexamita</taxon>
    </lineage>
</organism>
<proteinExistence type="predicted"/>
<evidence type="ECO:0000313" key="4">
    <source>
        <dbReference type="Proteomes" id="UP001642409"/>
    </source>
</evidence>
<accession>A0AA86NGX9</accession>
<reference evidence="2" key="1">
    <citation type="submission" date="2023-06" db="EMBL/GenBank/DDBJ databases">
        <authorList>
            <person name="Kurt Z."/>
        </authorList>
    </citation>
    <scope>NUCLEOTIDE SEQUENCE</scope>
</reference>
<dbReference type="EMBL" id="CAXDID020000424">
    <property type="protein sequence ID" value="CAL6090056.1"/>
    <property type="molecule type" value="Genomic_DNA"/>
</dbReference>
<protein>
    <submittedName>
        <fullName evidence="3">Hypothetical_protein</fullName>
    </submittedName>
</protein>
<name>A0AA86NGX9_9EUKA</name>
<feature type="region of interest" description="Disordered" evidence="1">
    <location>
        <begin position="142"/>
        <end position="164"/>
    </location>
</feature>
<evidence type="ECO:0000313" key="2">
    <source>
        <dbReference type="EMBL" id="CAI9919490.1"/>
    </source>
</evidence>
<evidence type="ECO:0000313" key="3">
    <source>
        <dbReference type="EMBL" id="CAL6090056.1"/>
    </source>
</evidence>
<evidence type="ECO:0000256" key="1">
    <source>
        <dbReference type="SAM" id="MobiDB-lite"/>
    </source>
</evidence>
<sequence>MQLSKQLDFNLLDNFTANKVKTTANIQAKKCAYRSDIKMLLNETNMKHLTLVETVELSQIHRQIPQDYLYQRLYEQSSVGQEFPIEETEQFLLNSQLENKASISKSQQILSPLQSRVRPESAVSQYRDDMFVKSNGVLDLGDRGQRAKANKSPRIVSAMTVKGK</sequence>
<dbReference type="AlphaFoldDB" id="A0AA86NGX9"/>
<reference evidence="3 4" key="2">
    <citation type="submission" date="2024-07" db="EMBL/GenBank/DDBJ databases">
        <authorList>
            <person name="Akdeniz Z."/>
        </authorList>
    </citation>
    <scope>NUCLEOTIDE SEQUENCE [LARGE SCALE GENOMIC DNA]</scope>
</reference>
<comment type="caution">
    <text evidence="2">The sequence shown here is derived from an EMBL/GenBank/DDBJ whole genome shotgun (WGS) entry which is preliminary data.</text>
</comment>
<gene>
    <name evidence="3" type="ORF">HINF_LOCUS65128</name>
    <name evidence="2" type="ORF">HINF_LOCUS7135</name>
</gene>